<sequence>MANETGIPAGARDRRRVFDGAKAALFLGAQIAVLQRDDIPTIPFPGLWDMPGGGRDPGESPLECVIREAREELSLALSPEDFHYARPYLEKTGLEVWYFAARLAPERVPEIRLGDEGQGWALMTPEAYLAHPLRIPPLAGRLADYLRRQG</sequence>
<keyword evidence="5" id="KW-1185">Reference proteome</keyword>
<accession>A0A285HL24</accession>
<dbReference type="SUPFAM" id="SSF55811">
    <property type="entry name" value="Nudix"/>
    <property type="match status" value="1"/>
</dbReference>
<gene>
    <name evidence="2" type="ORF">CVM39_15730</name>
    <name evidence="3" type="ORF">SAMN06297129_0009</name>
</gene>
<name>A0A285HL24_9RHOB</name>
<dbReference type="InterPro" id="IPR015797">
    <property type="entry name" value="NUDIX_hydrolase-like_dom_sf"/>
</dbReference>
<reference evidence="2 5" key="2">
    <citation type="journal article" date="2018" name="Int. J. Syst. Evol. Microbiol.">
        <title>Pseudooceanicola lipolyticus sp. nov., a marine alphaproteobacterium, reclassification of Oceanicola flagellatus as Pseudooceanicola flagellatus comb. nov. and emended description of the genus Pseudooceanicola.</title>
        <authorList>
            <person name="Huang M.-M."/>
            <person name="Guo L.-L."/>
            <person name="Wu Y.-H."/>
            <person name="Lai Q.-L."/>
            <person name="Shao Z.-Z."/>
            <person name="Wang C.-S."/>
            <person name="Wu M."/>
            <person name="Xu X.-W."/>
        </authorList>
    </citation>
    <scope>NUCLEOTIDE SEQUENCE [LARGE SCALE GENOMIC DNA]</scope>
    <source>
        <strain evidence="2 5">Ar-45</strain>
    </source>
</reference>
<dbReference type="EMBL" id="OBEA01000001">
    <property type="protein sequence ID" value="SNY35391.1"/>
    <property type="molecule type" value="Genomic_DNA"/>
</dbReference>
<dbReference type="PANTHER" id="PTHR43736:SF1">
    <property type="entry name" value="DIHYDRONEOPTERIN TRIPHOSPHATE DIPHOSPHATASE"/>
    <property type="match status" value="1"/>
</dbReference>
<dbReference type="Proteomes" id="UP000231702">
    <property type="component" value="Unassembled WGS sequence"/>
</dbReference>
<evidence type="ECO:0000313" key="5">
    <source>
        <dbReference type="Proteomes" id="UP000231702"/>
    </source>
</evidence>
<dbReference type="Proteomes" id="UP000231655">
    <property type="component" value="Unassembled WGS sequence"/>
</dbReference>
<reference evidence="3 4" key="1">
    <citation type="submission" date="2017-09" db="EMBL/GenBank/DDBJ databases">
        <authorList>
            <person name="Ehlers B."/>
            <person name="Leendertz F.H."/>
        </authorList>
    </citation>
    <scope>NUCLEOTIDE SEQUENCE [LARGE SCALE GENOMIC DNA]</scope>
    <source>
        <strain evidence="3 4">CGMCC 1.12662</strain>
    </source>
</reference>
<dbReference type="OrthoDB" id="289720at2"/>
<dbReference type="PROSITE" id="PS51462">
    <property type="entry name" value="NUDIX"/>
    <property type="match status" value="1"/>
</dbReference>
<dbReference type="InterPro" id="IPR000086">
    <property type="entry name" value="NUDIX_hydrolase_dom"/>
</dbReference>
<evidence type="ECO:0000313" key="3">
    <source>
        <dbReference type="EMBL" id="SNY35391.1"/>
    </source>
</evidence>
<evidence type="ECO:0000259" key="1">
    <source>
        <dbReference type="PROSITE" id="PS51462"/>
    </source>
</evidence>
<dbReference type="GO" id="GO:0003824">
    <property type="term" value="F:catalytic activity"/>
    <property type="evidence" value="ECO:0007669"/>
    <property type="project" value="UniProtKB-ARBA"/>
</dbReference>
<evidence type="ECO:0000313" key="2">
    <source>
        <dbReference type="EMBL" id="PJE28001.1"/>
    </source>
</evidence>
<dbReference type="RefSeq" id="WP_097143838.1">
    <property type="nucleotide sequence ID" value="NZ_OBEA01000001.1"/>
</dbReference>
<dbReference type="AlphaFoldDB" id="A0A285HL24"/>
<dbReference type="EMBL" id="PGTD01000017">
    <property type="protein sequence ID" value="PJE28001.1"/>
    <property type="molecule type" value="Genomic_DNA"/>
</dbReference>
<dbReference type="Gene3D" id="3.90.79.10">
    <property type="entry name" value="Nucleoside Triphosphate Pyrophosphohydrolase"/>
    <property type="match status" value="1"/>
</dbReference>
<dbReference type="PANTHER" id="PTHR43736">
    <property type="entry name" value="ADP-RIBOSE PYROPHOSPHATASE"/>
    <property type="match status" value="1"/>
</dbReference>
<evidence type="ECO:0000313" key="4">
    <source>
        <dbReference type="Proteomes" id="UP000231655"/>
    </source>
</evidence>
<dbReference type="Pfam" id="PF00293">
    <property type="entry name" value="NUDIX"/>
    <property type="match status" value="1"/>
</dbReference>
<feature type="domain" description="Nudix hydrolase" evidence="1">
    <location>
        <begin position="13"/>
        <end position="146"/>
    </location>
</feature>
<organism evidence="3 4">
    <name type="scientific">Pseudooceanicola antarcticus</name>
    <dbReference type="NCBI Taxonomy" id="1247613"/>
    <lineage>
        <taxon>Bacteria</taxon>
        <taxon>Pseudomonadati</taxon>
        <taxon>Pseudomonadota</taxon>
        <taxon>Alphaproteobacteria</taxon>
        <taxon>Rhodobacterales</taxon>
        <taxon>Paracoccaceae</taxon>
        <taxon>Pseudooceanicola</taxon>
    </lineage>
</organism>
<protein>
    <submittedName>
        <fullName evidence="3">8-oxo-dGTP diphosphatase</fullName>
    </submittedName>
    <submittedName>
        <fullName evidence="2">NUDIX domain-containing protein</fullName>
    </submittedName>
</protein>
<proteinExistence type="predicted"/>